<dbReference type="EMBL" id="CP064936">
    <property type="protein sequence ID" value="QQA01655.1"/>
    <property type="molecule type" value="Genomic_DNA"/>
</dbReference>
<dbReference type="KEGG" id="tper:IWA51_03325"/>
<evidence type="ECO:0000256" key="2">
    <source>
        <dbReference type="ARBA" id="ARBA00022723"/>
    </source>
</evidence>
<keyword evidence="7" id="KW-1185">Reference proteome</keyword>
<dbReference type="GO" id="GO:0046872">
    <property type="term" value="F:metal ion binding"/>
    <property type="evidence" value="ECO:0007669"/>
    <property type="project" value="UniProtKB-KW"/>
</dbReference>
<dbReference type="AlphaFoldDB" id="A0A7T3REM9"/>
<evidence type="ECO:0000259" key="5">
    <source>
        <dbReference type="SMART" id="SM00849"/>
    </source>
</evidence>
<evidence type="ECO:0000256" key="4">
    <source>
        <dbReference type="ARBA" id="ARBA00022833"/>
    </source>
</evidence>
<dbReference type="RefSeq" id="WP_177528481.1">
    <property type="nucleotide sequence ID" value="NZ_CBCSHE010000011.1"/>
</dbReference>
<dbReference type="CDD" id="cd06262">
    <property type="entry name" value="metallo-hydrolase-like_MBL-fold"/>
    <property type="match status" value="1"/>
</dbReference>
<dbReference type="Proteomes" id="UP000595224">
    <property type="component" value="Chromosome"/>
</dbReference>
<dbReference type="InterPro" id="IPR051453">
    <property type="entry name" value="MBL_Glyoxalase_II"/>
</dbReference>
<keyword evidence="2" id="KW-0479">Metal-binding</keyword>
<dbReference type="InterPro" id="IPR036866">
    <property type="entry name" value="RibonucZ/Hydroxyglut_hydro"/>
</dbReference>
<proteinExistence type="predicted"/>
<keyword evidence="3 6" id="KW-0378">Hydrolase</keyword>
<comment type="cofactor">
    <cofactor evidence="1">
        <name>Zn(2+)</name>
        <dbReference type="ChEBI" id="CHEBI:29105"/>
    </cofactor>
</comment>
<dbReference type="PANTHER" id="PTHR46233:SF3">
    <property type="entry name" value="HYDROXYACYLGLUTATHIONE HYDROLASE GLOC"/>
    <property type="match status" value="1"/>
</dbReference>
<feature type="domain" description="Metallo-beta-lactamase" evidence="5">
    <location>
        <begin position="12"/>
        <end position="171"/>
    </location>
</feature>
<sequence length="197" mass="21509">MKIYFHLCIDEFTNSYVVINDDPAVMEALIIDPGKITNEIINQIEGGKYKLTGVLITHNHSNHVQGLRVLNKIYTPTVYAADSEIEGTKSFVIRGDGKIKVAGMDIDFFSVPGHSADSMVYKIGDVLFTGDTITSGIIGETSSEYSKRLLCSKIKEKIFSQNDGTIIMPGHGSPTTVAAEKQFNLDIRPGTYSTAGL</sequence>
<evidence type="ECO:0000256" key="1">
    <source>
        <dbReference type="ARBA" id="ARBA00001947"/>
    </source>
</evidence>
<keyword evidence="4" id="KW-0862">Zinc</keyword>
<dbReference type="PANTHER" id="PTHR46233">
    <property type="entry name" value="HYDROXYACYLGLUTATHIONE HYDROLASE GLOC"/>
    <property type="match status" value="1"/>
</dbReference>
<dbReference type="InterPro" id="IPR001279">
    <property type="entry name" value="Metallo-B-lactamas"/>
</dbReference>
<evidence type="ECO:0000313" key="7">
    <source>
        <dbReference type="Proteomes" id="UP000595224"/>
    </source>
</evidence>
<organism evidence="6 7">
    <name type="scientific">Treponema peruense</name>
    <dbReference type="NCBI Taxonomy" id="2787628"/>
    <lineage>
        <taxon>Bacteria</taxon>
        <taxon>Pseudomonadati</taxon>
        <taxon>Spirochaetota</taxon>
        <taxon>Spirochaetia</taxon>
        <taxon>Spirochaetales</taxon>
        <taxon>Treponemataceae</taxon>
        <taxon>Treponema</taxon>
    </lineage>
</organism>
<accession>A0A7T3REM9</accession>
<dbReference type="Pfam" id="PF00753">
    <property type="entry name" value="Lactamase_B"/>
    <property type="match status" value="1"/>
</dbReference>
<name>A0A7T3REM9_9SPIR</name>
<protein>
    <submittedName>
        <fullName evidence="6">MBL fold metallo-hydrolase</fullName>
    </submittedName>
</protein>
<dbReference type="Gene3D" id="3.60.15.10">
    <property type="entry name" value="Ribonuclease Z/Hydroxyacylglutathione hydrolase-like"/>
    <property type="match status" value="1"/>
</dbReference>
<dbReference type="SUPFAM" id="SSF56281">
    <property type="entry name" value="Metallo-hydrolase/oxidoreductase"/>
    <property type="match status" value="1"/>
</dbReference>
<evidence type="ECO:0000256" key="3">
    <source>
        <dbReference type="ARBA" id="ARBA00022801"/>
    </source>
</evidence>
<gene>
    <name evidence="6" type="ORF">IWA51_03325</name>
</gene>
<dbReference type="SMART" id="SM00849">
    <property type="entry name" value="Lactamase_B"/>
    <property type="match status" value="1"/>
</dbReference>
<reference evidence="6 7" key="1">
    <citation type="submission" date="2020-11" db="EMBL/GenBank/DDBJ databases">
        <title>Treponema Peruensis nv. sp., first commensal Treponema isolated from human feces.</title>
        <authorList>
            <person name="Belkhou C."/>
            <person name="Raes J."/>
        </authorList>
    </citation>
    <scope>NUCLEOTIDE SEQUENCE [LARGE SCALE GENOMIC DNA]</scope>
    <source>
        <strain evidence="6 7">RCC2812</strain>
    </source>
</reference>
<dbReference type="GO" id="GO:0016787">
    <property type="term" value="F:hydrolase activity"/>
    <property type="evidence" value="ECO:0007669"/>
    <property type="project" value="UniProtKB-KW"/>
</dbReference>
<evidence type="ECO:0000313" key="6">
    <source>
        <dbReference type="EMBL" id="QQA01655.1"/>
    </source>
</evidence>